<dbReference type="Proteomes" id="UP000469346">
    <property type="component" value="Unassembled WGS sequence"/>
</dbReference>
<keyword evidence="1" id="KW-1133">Transmembrane helix</keyword>
<feature type="transmembrane region" description="Helical" evidence="1">
    <location>
        <begin position="170"/>
        <end position="187"/>
    </location>
</feature>
<evidence type="ECO:0000313" key="2">
    <source>
        <dbReference type="EMBL" id="NDY41801.1"/>
    </source>
</evidence>
<dbReference type="AlphaFoldDB" id="A0A6N9TKK3"/>
<keyword evidence="1" id="KW-0812">Transmembrane</keyword>
<organism evidence="2 3">
    <name type="scientific">Dissulfurirhabdus thermomarina</name>
    <dbReference type="NCBI Taxonomy" id="1765737"/>
    <lineage>
        <taxon>Bacteria</taxon>
        <taxon>Deltaproteobacteria</taxon>
        <taxon>Dissulfurirhabdaceae</taxon>
        <taxon>Dissulfurirhabdus</taxon>
    </lineage>
</organism>
<dbReference type="Pfam" id="PF07758">
    <property type="entry name" value="DUF1614"/>
    <property type="match status" value="1"/>
</dbReference>
<protein>
    <submittedName>
        <fullName evidence="2">DUF1614 domain-containing protein</fullName>
    </submittedName>
</protein>
<gene>
    <name evidence="2" type="ORF">G3N55_02895</name>
</gene>
<dbReference type="InterPro" id="IPR011672">
    <property type="entry name" value="DUF1614"/>
</dbReference>
<proteinExistence type="predicted"/>
<dbReference type="EMBL" id="JAAGRR010000018">
    <property type="protein sequence ID" value="NDY41801.1"/>
    <property type="molecule type" value="Genomic_DNA"/>
</dbReference>
<feature type="transmembrane region" description="Helical" evidence="1">
    <location>
        <begin position="143"/>
        <end position="164"/>
    </location>
</feature>
<comment type="caution">
    <text evidence="2">The sequence shown here is derived from an EMBL/GenBank/DDBJ whole genome shotgun (WGS) entry which is preliminary data.</text>
</comment>
<reference evidence="2 3" key="1">
    <citation type="submission" date="2020-02" db="EMBL/GenBank/DDBJ databases">
        <title>Comparative genomics of sulfur disproportionating microorganisms.</title>
        <authorList>
            <person name="Ward L.M."/>
            <person name="Bertran E."/>
            <person name="Johnston D.T."/>
        </authorList>
    </citation>
    <scope>NUCLEOTIDE SEQUENCE [LARGE SCALE GENOMIC DNA]</scope>
    <source>
        <strain evidence="2 3">DSM 100025</strain>
    </source>
</reference>
<evidence type="ECO:0000256" key="1">
    <source>
        <dbReference type="SAM" id="Phobius"/>
    </source>
</evidence>
<keyword evidence="1" id="KW-0472">Membrane</keyword>
<feature type="transmembrane region" description="Helical" evidence="1">
    <location>
        <begin position="37"/>
        <end position="54"/>
    </location>
</feature>
<keyword evidence="3" id="KW-1185">Reference proteome</keyword>
<dbReference type="RefSeq" id="WP_163297956.1">
    <property type="nucleotide sequence ID" value="NZ_JAAGRR010000018.1"/>
</dbReference>
<sequence length="222" mass="22496">MFRTPFALVLFLCSLLGLAVLFVVVHVGLITVAFDRIGLPPGAVFGVLLASLLGSRVNIPVRRLETGAVAPAARIRALGVTFRVPAAFRPGTVVAVNVGGALVPLLLSAYLMWRWGLWGPPLLGAALVAAAVYPLARPVPGLGIVLPLFVPPVLGAMAGLLLAPPGGAPVVAYVAGTMGTLAGADLLHLKDVRRLGAPVAAIGGAGTFDGIFLSGVLAVLLA</sequence>
<feature type="transmembrane region" description="Helical" evidence="1">
    <location>
        <begin position="93"/>
        <end position="112"/>
    </location>
</feature>
<feature type="transmembrane region" description="Helical" evidence="1">
    <location>
        <begin position="199"/>
        <end position="221"/>
    </location>
</feature>
<name>A0A6N9TKK3_DISTH</name>
<evidence type="ECO:0000313" key="3">
    <source>
        <dbReference type="Proteomes" id="UP000469346"/>
    </source>
</evidence>
<accession>A0A6N9TKK3</accession>